<dbReference type="CDD" id="cd12173">
    <property type="entry name" value="PGDH_4"/>
    <property type="match status" value="1"/>
</dbReference>
<feature type="domain" description="D-isomer specific 2-hydroxyacid dehydrogenase catalytic" evidence="5">
    <location>
        <begin position="9"/>
        <end position="315"/>
    </location>
</feature>
<dbReference type="PROSITE" id="PS00671">
    <property type="entry name" value="D_2_HYDROXYACID_DH_3"/>
    <property type="match status" value="1"/>
</dbReference>
<reference evidence="9 10" key="1">
    <citation type="submission" date="2018-08" db="EMBL/GenBank/DDBJ databases">
        <title>A genome reference for cultivated species of the human gut microbiota.</title>
        <authorList>
            <person name="Zou Y."/>
            <person name="Xue W."/>
            <person name="Luo G."/>
        </authorList>
    </citation>
    <scope>NUCLEOTIDE SEQUENCE [LARGE SCALE GENOMIC DNA]</scope>
    <source>
        <strain evidence="7 10">AF14-18</strain>
        <strain evidence="8 9">AM35-14</strain>
    </source>
</reference>
<dbReference type="GeneID" id="23111286"/>
<dbReference type="FunFam" id="3.40.50.720:FF:000203">
    <property type="entry name" value="D-3-phosphoglycerate dehydrogenase (SerA)"/>
    <property type="match status" value="1"/>
</dbReference>
<dbReference type="SUPFAM" id="SSF51735">
    <property type="entry name" value="NAD(P)-binding Rossmann-fold domains"/>
    <property type="match status" value="1"/>
</dbReference>
<dbReference type="Pfam" id="PF02826">
    <property type="entry name" value="2-Hacid_dh_C"/>
    <property type="match status" value="1"/>
</dbReference>
<dbReference type="Proteomes" id="UP000283975">
    <property type="component" value="Unassembled WGS sequence"/>
</dbReference>
<evidence type="ECO:0000256" key="4">
    <source>
        <dbReference type="RuleBase" id="RU003719"/>
    </source>
</evidence>
<evidence type="ECO:0000256" key="2">
    <source>
        <dbReference type="ARBA" id="ARBA00023002"/>
    </source>
</evidence>
<dbReference type="Gene3D" id="3.40.50.720">
    <property type="entry name" value="NAD(P)-binding Rossmann-like Domain"/>
    <property type="match status" value="2"/>
</dbReference>
<dbReference type="InterPro" id="IPR006139">
    <property type="entry name" value="D-isomer_2_OHA_DH_cat_dom"/>
</dbReference>
<comment type="caution">
    <text evidence="8">The sequence shown here is derived from an EMBL/GenBank/DDBJ whole genome shotgun (WGS) entry which is preliminary data.</text>
</comment>
<dbReference type="KEGG" id="cbol:CGC65_19200"/>
<dbReference type="RefSeq" id="WP_002565012.1">
    <property type="nucleotide sequence ID" value="NZ_BAABZS010000001.1"/>
</dbReference>
<evidence type="ECO:0000259" key="6">
    <source>
        <dbReference type="Pfam" id="PF02826"/>
    </source>
</evidence>
<dbReference type="Proteomes" id="UP000284543">
    <property type="component" value="Unassembled WGS sequence"/>
</dbReference>
<evidence type="ECO:0000259" key="5">
    <source>
        <dbReference type="Pfam" id="PF00389"/>
    </source>
</evidence>
<dbReference type="EMBL" id="QRZM01000002">
    <property type="protein sequence ID" value="RGV77652.1"/>
    <property type="molecule type" value="Genomic_DNA"/>
</dbReference>
<evidence type="ECO:0000313" key="8">
    <source>
        <dbReference type="EMBL" id="RHC54461.1"/>
    </source>
</evidence>
<dbReference type="PANTHER" id="PTHR43761">
    <property type="entry name" value="D-ISOMER SPECIFIC 2-HYDROXYACID DEHYDROGENASE FAMILY PROTEIN (AFU_ORTHOLOGUE AFUA_1G13630)"/>
    <property type="match status" value="1"/>
</dbReference>
<accession>A0A414ASG3</accession>
<dbReference type="SUPFAM" id="SSF52283">
    <property type="entry name" value="Formate/glycerate dehydrogenase catalytic domain-like"/>
    <property type="match status" value="1"/>
</dbReference>
<name>A0A414ASG3_9FIRM</name>
<dbReference type="GO" id="GO:0016616">
    <property type="term" value="F:oxidoreductase activity, acting on the CH-OH group of donors, NAD or NADP as acceptor"/>
    <property type="evidence" value="ECO:0007669"/>
    <property type="project" value="InterPro"/>
</dbReference>
<keyword evidence="2 4" id="KW-0560">Oxidoreductase</keyword>
<dbReference type="AlphaFoldDB" id="A0A414ASG3"/>
<evidence type="ECO:0000313" key="9">
    <source>
        <dbReference type="Proteomes" id="UP000283975"/>
    </source>
</evidence>
<evidence type="ECO:0000256" key="3">
    <source>
        <dbReference type="ARBA" id="ARBA00023027"/>
    </source>
</evidence>
<dbReference type="Pfam" id="PF00389">
    <property type="entry name" value="2-Hacid_dh"/>
    <property type="match status" value="1"/>
</dbReference>
<comment type="similarity">
    <text evidence="1 4">Belongs to the D-isomer specific 2-hydroxyacid dehydrogenase family.</text>
</comment>
<evidence type="ECO:0000256" key="1">
    <source>
        <dbReference type="ARBA" id="ARBA00005854"/>
    </source>
</evidence>
<evidence type="ECO:0000313" key="10">
    <source>
        <dbReference type="Proteomes" id="UP000284543"/>
    </source>
</evidence>
<organism evidence="8 9">
    <name type="scientific">Enterocloster bolteae</name>
    <dbReference type="NCBI Taxonomy" id="208479"/>
    <lineage>
        <taxon>Bacteria</taxon>
        <taxon>Bacillati</taxon>
        <taxon>Bacillota</taxon>
        <taxon>Clostridia</taxon>
        <taxon>Lachnospirales</taxon>
        <taxon>Lachnospiraceae</taxon>
        <taxon>Enterocloster</taxon>
    </lineage>
</organism>
<evidence type="ECO:0000313" key="7">
    <source>
        <dbReference type="EMBL" id="RGV77652.1"/>
    </source>
</evidence>
<dbReference type="EMBL" id="QSHZ01000022">
    <property type="protein sequence ID" value="RHC54461.1"/>
    <property type="molecule type" value="Genomic_DNA"/>
</dbReference>
<proteinExistence type="inferred from homology"/>
<dbReference type="InterPro" id="IPR036291">
    <property type="entry name" value="NAD(P)-bd_dom_sf"/>
</dbReference>
<dbReference type="InterPro" id="IPR006140">
    <property type="entry name" value="D-isomer_DH_NAD-bd"/>
</dbReference>
<gene>
    <name evidence="8" type="ORF">DW839_19805</name>
    <name evidence="7" type="ORF">DWW02_08310</name>
</gene>
<keyword evidence="3" id="KW-0520">NAD</keyword>
<sequence length="343" mass="38072">MGWKILLPQELKKDARDLLESHGHTLIDGRGFETEDVIADMKEHKPDAIIVRITKMPRAVFEAAAPNLKVLVRHGAGYDAVDLKAAADYGVKCLYAPVANSTSVAETALMLMLYMSRNVTRLRDMLTVDFYDAKLKTYMTTLNGKTVGLIGCGNIGSRTAKRCLAMEMNVLCYDPYKPACDFPEGVEVVRDIERIFRESDYVSLHTPNTSVTRNMINKETLSMMKPTAFLINTARGAVVNEQDLYEACKNHVIAGAALDAVVHEPILPDMPLITLDNVLITPHVGGNTVEAAMRASYMAAMGIVEMYEGKEPTWPIPDIDYETAPVYTDTIKPDRKPVGMYDY</sequence>
<dbReference type="PANTHER" id="PTHR43761:SF1">
    <property type="entry name" value="D-ISOMER SPECIFIC 2-HYDROXYACID DEHYDROGENASE CATALYTIC DOMAIN-CONTAINING PROTEIN-RELATED"/>
    <property type="match status" value="1"/>
</dbReference>
<dbReference type="InterPro" id="IPR029753">
    <property type="entry name" value="D-isomer_DH_CS"/>
</dbReference>
<dbReference type="GO" id="GO:0051287">
    <property type="term" value="F:NAD binding"/>
    <property type="evidence" value="ECO:0007669"/>
    <property type="project" value="InterPro"/>
</dbReference>
<dbReference type="InterPro" id="IPR050418">
    <property type="entry name" value="D-iso_2-hydroxyacid_DH_PdxB"/>
</dbReference>
<feature type="domain" description="D-isomer specific 2-hydroxyacid dehydrogenase NAD-binding" evidence="6">
    <location>
        <begin position="109"/>
        <end position="285"/>
    </location>
</feature>
<protein>
    <submittedName>
        <fullName evidence="8">Hydroxyacid dehydrogenase</fullName>
    </submittedName>
</protein>